<dbReference type="AlphaFoldDB" id="A0A4U6R080"/>
<dbReference type="InterPro" id="IPR050356">
    <property type="entry name" value="SulA_CellDiv_inhibitor"/>
</dbReference>
<evidence type="ECO:0000313" key="6">
    <source>
        <dbReference type="Proteomes" id="UP000308488"/>
    </source>
</evidence>
<evidence type="ECO:0000256" key="1">
    <source>
        <dbReference type="ARBA" id="ARBA00010945"/>
    </source>
</evidence>
<evidence type="ECO:0000259" key="4">
    <source>
        <dbReference type="Pfam" id="PF00817"/>
    </source>
</evidence>
<dbReference type="Proteomes" id="UP000308488">
    <property type="component" value="Unassembled WGS sequence"/>
</dbReference>
<dbReference type="Pfam" id="PF00817">
    <property type="entry name" value="IMS"/>
    <property type="match status" value="1"/>
</dbReference>
<proteinExistence type="inferred from homology"/>
<feature type="domain" description="UmuC" evidence="4">
    <location>
        <begin position="26"/>
        <end position="147"/>
    </location>
</feature>
<dbReference type="PANTHER" id="PTHR35369:SF2">
    <property type="entry name" value="BLR3025 PROTEIN"/>
    <property type="match status" value="1"/>
</dbReference>
<evidence type="ECO:0000313" key="5">
    <source>
        <dbReference type="EMBL" id="TKV66661.1"/>
    </source>
</evidence>
<dbReference type="InterPro" id="IPR001126">
    <property type="entry name" value="UmuC"/>
</dbReference>
<dbReference type="SUPFAM" id="SSF56672">
    <property type="entry name" value="DNA/RNA polymerases"/>
    <property type="match status" value="1"/>
</dbReference>
<dbReference type="RefSeq" id="WP_137434084.1">
    <property type="nucleotide sequence ID" value="NZ_JANRHC010000004.1"/>
</dbReference>
<reference evidence="5 6" key="1">
    <citation type="submission" date="2019-05" db="EMBL/GenBank/DDBJ databases">
        <title>Marinobacter panjinensis sp. nov., a moderately halophilic bacterium isolated from sea tidal flat environment.</title>
        <authorList>
            <person name="Yang W."/>
            <person name="An M."/>
            <person name="He W."/>
            <person name="Luo X."/>
            <person name="Zhu L."/>
            <person name="Chen G."/>
            <person name="Zhang Y."/>
            <person name="Wang Y."/>
        </authorList>
    </citation>
    <scope>NUCLEOTIDE SEQUENCE [LARGE SCALE GENOMIC DNA]</scope>
    <source>
        <strain evidence="5 6">PJ-16</strain>
    </source>
</reference>
<feature type="region of interest" description="Disordered" evidence="3">
    <location>
        <begin position="371"/>
        <end position="404"/>
    </location>
</feature>
<dbReference type="OrthoDB" id="5298951at2"/>
<dbReference type="Gene3D" id="3.30.70.270">
    <property type="match status" value="1"/>
</dbReference>
<evidence type="ECO:0000256" key="3">
    <source>
        <dbReference type="SAM" id="MobiDB-lite"/>
    </source>
</evidence>
<sequence>MLWLYLHFPHLLLDHIRRSREEAGALVIVEGSGQKVIQACPDARDQGVRAGMRLKTAISLVPELGMVRADHQQEARILEDQARWLYRYAAHIVLVPPDGLMAEIGSLQRLYGGLPAVWQTVEQALDERQLTAWPGIGHTPLAARLIARSGKGECTADSGHILRTLGQLPLLTAEFDARTCTRLQRLGLNTLGEVFDLPATELARRLSPETLAHVQKIQGARPDPQSPWQPPHHFRQQADFVQEIEQSQGLLFPLQRILSELEEDLCWRQQETDILLLILHHRHEEPTRLRIRTSGPEHRAEAFLDLIRLRFEQHPLRAPVVSLLLSVKRFLGREAHNGQDLLGDSQDLNEAWHTLMSRLQARLGDNALKQLSPQADHRPERAWSASAVQRKSRPETPLSSQLPRRPLWLLPGPQPLTETPTTWFAGPERISGGWWDGQRVHRDYYVAQLNNGQLAWVFRDVRDGWFVHGWFG</sequence>
<keyword evidence="2" id="KW-0227">DNA damage</keyword>
<dbReference type="Gene3D" id="3.40.1170.60">
    <property type="match status" value="1"/>
</dbReference>
<dbReference type="CDD" id="cd03468">
    <property type="entry name" value="PolY_like"/>
    <property type="match status" value="1"/>
</dbReference>
<name>A0A4U6R080_9GAMM</name>
<gene>
    <name evidence="5" type="ORF">FDP08_00420</name>
</gene>
<accession>A0A4U6R080</accession>
<organism evidence="5 6">
    <name type="scientific">Marinobacter panjinensis</name>
    <dbReference type="NCBI Taxonomy" id="2576384"/>
    <lineage>
        <taxon>Bacteria</taxon>
        <taxon>Pseudomonadati</taxon>
        <taxon>Pseudomonadota</taxon>
        <taxon>Gammaproteobacteria</taxon>
        <taxon>Pseudomonadales</taxon>
        <taxon>Marinobacteraceae</taxon>
        <taxon>Marinobacter</taxon>
    </lineage>
</organism>
<comment type="caution">
    <text evidence="5">The sequence shown here is derived from an EMBL/GenBank/DDBJ whole genome shotgun (WGS) entry which is preliminary data.</text>
</comment>
<dbReference type="InterPro" id="IPR043502">
    <property type="entry name" value="DNA/RNA_pol_sf"/>
</dbReference>
<protein>
    <submittedName>
        <fullName evidence="5">DNA polymerase Y family protein</fullName>
    </submittedName>
</protein>
<dbReference type="PANTHER" id="PTHR35369">
    <property type="entry name" value="BLR3025 PROTEIN-RELATED"/>
    <property type="match status" value="1"/>
</dbReference>
<comment type="similarity">
    <text evidence="1">Belongs to the DNA polymerase type-Y family.</text>
</comment>
<evidence type="ECO:0000256" key="2">
    <source>
        <dbReference type="ARBA" id="ARBA00022763"/>
    </source>
</evidence>
<dbReference type="EMBL" id="SZYH01000001">
    <property type="protein sequence ID" value="TKV66661.1"/>
    <property type="molecule type" value="Genomic_DNA"/>
</dbReference>
<dbReference type="InterPro" id="IPR043128">
    <property type="entry name" value="Rev_trsase/Diguanyl_cyclase"/>
</dbReference>
<dbReference type="GO" id="GO:0006281">
    <property type="term" value="P:DNA repair"/>
    <property type="evidence" value="ECO:0007669"/>
    <property type="project" value="InterPro"/>
</dbReference>
<keyword evidence="6" id="KW-1185">Reference proteome</keyword>